<dbReference type="GO" id="GO:0005886">
    <property type="term" value="C:plasma membrane"/>
    <property type="evidence" value="ECO:0007669"/>
    <property type="project" value="TreeGrafter"/>
</dbReference>
<keyword evidence="5 6" id="KW-0472">Membrane</keyword>
<evidence type="ECO:0000313" key="9">
    <source>
        <dbReference type="Proteomes" id="UP000663829"/>
    </source>
</evidence>
<evidence type="ECO:0000256" key="4">
    <source>
        <dbReference type="ARBA" id="ARBA00022989"/>
    </source>
</evidence>
<reference evidence="7" key="1">
    <citation type="submission" date="2021-02" db="EMBL/GenBank/DDBJ databases">
        <authorList>
            <person name="Nowell W R."/>
        </authorList>
    </citation>
    <scope>NUCLEOTIDE SEQUENCE</scope>
</reference>
<dbReference type="InterPro" id="IPR008952">
    <property type="entry name" value="Tetraspanin_EC2_sf"/>
</dbReference>
<dbReference type="Gene3D" id="1.10.1450.10">
    <property type="entry name" value="Tetraspanin"/>
    <property type="match status" value="1"/>
</dbReference>
<evidence type="ECO:0000313" key="7">
    <source>
        <dbReference type="EMBL" id="CAF0859362.1"/>
    </source>
</evidence>
<sequence length="227" mass="25409">MNWKRFNNSVSTAFLRTLLIGINIIFLFSGAVLFLVGFVVRNQLSTFLDISSETSSSAPYVLIGLGLIIFFIGLFAFWSTMKGVVVALYIYSVIVFIIFISEIVLAVMVLHKKNSLEDTFKGSLTKIINDYPKQPGAQSVDQLQSMLSCCGIKSYTDWFDTNYGQALAQVPESCCKKNLLYPCNRTHLHSILSHQSLPSDIHLQLLGVMLSCCLASSLRKQRYEPVE</sequence>
<dbReference type="OrthoDB" id="9972904at2759"/>
<comment type="caution">
    <text evidence="6">Lacks conserved residue(s) required for the propagation of feature annotation.</text>
</comment>
<evidence type="ECO:0000256" key="2">
    <source>
        <dbReference type="ARBA" id="ARBA00006840"/>
    </source>
</evidence>
<feature type="transmembrane region" description="Helical" evidence="6">
    <location>
        <begin position="60"/>
        <end position="80"/>
    </location>
</feature>
<organism evidence="7 9">
    <name type="scientific">Didymodactylos carnosus</name>
    <dbReference type="NCBI Taxonomy" id="1234261"/>
    <lineage>
        <taxon>Eukaryota</taxon>
        <taxon>Metazoa</taxon>
        <taxon>Spiralia</taxon>
        <taxon>Gnathifera</taxon>
        <taxon>Rotifera</taxon>
        <taxon>Eurotatoria</taxon>
        <taxon>Bdelloidea</taxon>
        <taxon>Philodinida</taxon>
        <taxon>Philodinidae</taxon>
        <taxon>Didymodactylos</taxon>
    </lineage>
</organism>
<feature type="transmembrane region" description="Helical" evidence="6">
    <location>
        <begin position="20"/>
        <end position="40"/>
    </location>
</feature>
<comment type="subcellular location">
    <subcellularLocation>
        <location evidence="1 6">Membrane</location>
        <topology evidence="1 6">Multi-pass membrane protein</topology>
    </subcellularLocation>
</comment>
<evidence type="ECO:0000256" key="1">
    <source>
        <dbReference type="ARBA" id="ARBA00004141"/>
    </source>
</evidence>
<keyword evidence="9" id="KW-1185">Reference proteome</keyword>
<name>A0A813WKT8_9BILA</name>
<dbReference type="PANTHER" id="PTHR19282:SF252">
    <property type="entry name" value="TETRASPANIN"/>
    <property type="match status" value="1"/>
</dbReference>
<dbReference type="EMBL" id="CAJNOQ010001003">
    <property type="protein sequence ID" value="CAF0859362.1"/>
    <property type="molecule type" value="Genomic_DNA"/>
</dbReference>
<dbReference type="Proteomes" id="UP000681722">
    <property type="component" value="Unassembled WGS sequence"/>
</dbReference>
<dbReference type="PANTHER" id="PTHR19282">
    <property type="entry name" value="TETRASPANIN"/>
    <property type="match status" value="1"/>
</dbReference>
<dbReference type="PIRSF" id="PIRSF002419">
    <property type="entry name" value="Tetraspanin"/>
    <property type="match status" value="1"/>
</dbReference>
<dbReference type="InterPro" id="IPR018499">
    <property type="entry name" value="Tetraspanin/Peripherin"/>
</dbReference>
<evidence type="ECO:0000256" key="3">
    <source>
        <dbReference type="ARBA" id="ARBA00022692"/>
    </source>
</evidence>
<proteinExistence type="inferred from homology"/>
<dbReference type="SUPFAM" id="SSF48652">
    <property type="entry name" value="Tetraspanin"/>
    <property type="match status" value="1"/>
</dbReference>
<dbReference type="AlphaFoldDB" id="A0A813WKT8"/>
<protein>
    <recommendedName>
        <fullName evidence="6">Tetraspanin</fullName>
    </recommendedName>
</protein>
<evidence type="ECO:0000256" key="5">
    <source>
        <dbReference type="ARBA" id="ARBA00023136"/>
    </source>
</evidence>
<dbReference type="InterPro" id="IPR000301">
    <property type="entry name" value="Tetraspanin_animals"/>
</dbReference>
<evidence type="ECO:0000256" key="6">
    <source>
        <dbReference type="RuleBase" id="RU361218"/>
    </source>
</evidence>
<evidence type="ECO:0000313" key="8">
    <source>
        <dbReference type="EMBL" id="CAF3646997.1"/>
    </source>
</evidence>
<accession>A0A813WKT8</accession>
<dbReference type="PRINTS" id="PR00259">
    <property type="entry name" value="TMFOUR"/>
</dbReference>
<dbReference type="EMBL" id="CAJOBC010001003">
    <property type="protein sequence ID" value="CAF3646997.1"/>
    <property type="molecule type" value="Genomic_DNA"/>
</dbReference>
<dbReference type="Pfam" id="PF00335">
    <property type="entry name" value="Tetraspanin"/>
    <property type="match status" value="1"/>
</dbReference>
<feature type="transmembrane region" description="Helical" evidence="6">
    <location>
        <begin position="86"/>
        <end position="110"/>
    </location>
</feature>
<comment type="similarity">
    <text evidence="2 6">Belongs to the tetraspanin (TM4SF) family.</text>
</comment>
<keyword evidence="4 6" id="KW-1133">Transmembrane helix</keyword>
<gene>
    <name evidence="7" type="ORF">GPM918_LOCUS6502</name>
    <name evidence="8" type="ORF">SRO942_LOCUS6502</name>
</gene>
<comment type="caution">
    <text evidence="7">The sequence shown here is derived from an EMBL/GenBank/DDBJ whole genome shotgun (WGS) entry which is preliminary data.</text>
</comment>
<keyword evidence="3 6" id="KW-0812">Transmembrane</keyword>
<dbReference type="Proteomes" id="UP000663829">
    <property type="component" value="Unassembled WGS sequence"/>
</dbReference>